<protein>
    <recommendedName>
        <fullName evidence="5">DUF4175 domain-containing protein</fullName>
    </recommendedName>
</protein>
<evidence type="ECO:0000313" key="3">
    <source>
        <dbReference type="EMBL" id="EAY30438.1"/>
    </source>
</evidence>
<dbReference type="OrthoDB" id="780137at2"/>
<comment type="caution">
    <text evidence="3">The sequence shown here is derived from an EMBL/GenBank/DDBJ whole genome shotgun (WGS) entry which is preliminary data.</text>
</comment>
<accession>A1ZG21</accession>
<name>A1ZG21_MICM2</name>
<evidence type="ECO:0000256" key="1">
    <source>
        <dbReference type="SAM" id="MobiDB-lite"/>
    </source>
</evidence>
<feature type="transmembrane region" description="Helical" evidence="2">
    <location>
        <begin position="146"/>
        <end position="168"/>
    </location>
</feature>
<evidence type="ECO:0000256" key="2">
    <source>
        <dbReference type="SAM" id="Phobius"/>
    </source>
</evidence>
<proteinExistence type="predicted"/>
<feature type="region of interest" description="Disordered" evidence="1">
    <location>
        <begin position="507"/>
        <end position="539"/>
    </location>
</feature>
<feature type="transmembrane region" description="Helical" evidence="2">
    <location>
        <begin position="60"/>
        <end position="79"/>
    </location>
</feature>
<dbReference type="RefSeq" id="WP_002694665.1">
    <property type="nucleotide sequence ID" value="NZ_AAWS01000006.1"/>
</dbReference>
<feature type="compositionally biased region" description="Basic and acidic residues" evidence="1">
    <location>
        <begin position="507"/>
        <end position="521"/>
    </location>
</feature>
<dbReference type="EMBL" id="AAWS01000006">
    <property type="protein sequence ID" value="EAY30438.1"/>
    <property type="molecule type" value="Genomic_DNA"/>
</dbReference>
<feature type="region of interest" description="Disordered" evidence="1">
    <location>
        <begin position="551"/>
        <end position="600"/>
    </location>
</feature>
<evidence type="ECO:0000313" key="4">
    <source>
        <dbReference type="Proteomes" id="UP000004095"/>
    </source>
</evidence>
<dbReference type="eggNOG" id="COG0803">
    <property type="taxonomic scope" value="Bacteria"/>
</dbReference>
<dbReference type="AlphaFoldDB" id="A1ZG21"/>
<reference evidence="3 4" key="1">
    <citation type="submission" date="2007-01" db="EMBL/GenBank/DDBJ databases">
        <authorList>
            <person name="Haygood M."/>
            <person name="Podell S."/>
            <person name="Anderson C."/>
            <person name="Hopkinson B."/>
            <person name="Roe K."/>
            <person name="Barbeau K."/>
            <person name="Gaasterland T."/>
            <person name="Ferriera S."/>
            <person name="Johnson J."/>
            <person name="Kravitz S."/>
            <person name="Beeson K."/>
            <person name="Sutton G."/>
            <person name="Rogers Y.-H."/>
            <person name="Friedman R."/>
            <person name="Frazier M."/>
            <person name="Venter J.C."/>
        </authorList>
    </citation>
    <scope>NUCLEOTIDE SEQUENCE [LARGE SCALE GENOMIC DNA]</scope>
    <source>
        <strain evidence="3 4">ATCC 23134</strain>
    </source>
</reference>
<evidence type="ECO:0008006" key="5">
    <source>
        <dbReference type="Google" id="ProtNLM"/>
    </source>
</evidence>
<dbReference type="Proteomes" id="UP000004095">
    <property type="component" value="Unassembled WGS sequence"/>
</dbReference>
<sequence>MNTDTTQISQSQEATTRQILKKLQSKWRKYKRVELLLWALSISALTMAAVYLAVRWSAGALAGAGALLTVLVWVGLLWWRGLRQITLYDVAQYLNKHHPVLENSSELLLLPEEDLNLLAKMQRQKVSNALIEVATQATLPHQLPKAALTLLGSGVLASLLFTLSFGVAHLPKGTPTSVANDTLHNTTQLPQQLPASIQSIQAIVQAPAYTRLGTQVAPELNIKAVENSVIRWKVRFKGDIAQAAIVLNTGDSLRLQPSPQQANEYVAQWRLKEKGFYQLVFRQTSQKAALSSSNEWQSSEFFALTPVPDARPKLSLVGINDYEEFEFKPNINISLSAKITDDYGITDAYIVATVSKGQGESVKFREQKLRFGNFVPGGRSHQLHKTLNLQQLGMAPGDELYFFVEAIDNKSPQAQKGRTEMYFVSIQDTTREQLTAEMGNGVNKLPDYFRSQRQLIIDTEKLLRNKATMPQDSFEYRSNGIGVDQKILRLRYGKFLGEEYEVSIGADDRHDDHDHDHDHHDHGHHKHNDKGKRDTVRYKDKKTGKIITEVHYEGDGHDHKDHGHSQWKKRTSSLEVLKRNEKDHNHRPKSAAPSNNPNDYVPTSVMHLHDLMEEATFFDEVLKKQLKEALVNMWQSELHLRTNRPKASLPYQYKALKLIKQIQQKSRVYVERIGFEPPPIKEKEKRLKGELEDIQNVYKKRSTEDKVLYPNIRKVLPLLEQWRNHRITLPTARQKQWLRAAGSELATVAIDKPGQFLTALKTLQKLTQDQLAPADIKRVLPYLINALWRALPQNAAEPSMQRKMKNRLLEIYLNKLGK</sequence>
<organism evidence="3 4">
    <name type="scientific">Microscilla marina ATCC 23134</name>
    <dbReference type="NCBI Taxonomy" id="313606"/>
    <lineage>
        <taxon>Bacteria</taxon>
        <taxon>Pseudomonadati</taxon>
        <taxon>Bacteroidota</taxon>
        <taxon>Cytophagia</taxon>
        <taxon>Cytophagales</taxon>
        <taxon>Microscillaceae</taxon>
        <taxon>Microscilla</taxon>
    </lineage>
</organism>
<keyword evidence="2" id="KW-1133">Transmembrane helix</keyword>
<gene>
    <name evidence="3" type="ORF">M23134_03074</name>
</gene>
<keyword evidence="4" id="KW-1185">Reference proteome</keyword>
<keyword evidence="2" id="KW-0472">Membrane</keyword>
<feature type="compositionally biased region" description="Basic and acidic residues" evidence="1">
    <location>
        <begin position="551"/>
        <end position="564"/>
    </location>
</feature>
<keyword evidence="2" id="KW-0812">Transmembrane</keyword>
<feature type="transmembrane region" description="Helical" evidence="2">
    <location>
        <begin position="35"/>
        <end position="54"/>
    </location>
</feature>